<dbReference type="PROSITE" id="PS50084">
    <property type="entry name" value="KH_TYPE_1"/>
    <property type="match status" value="2"/>
</dbReference>
<dbReference type="Gene3D" id="3.30.310.210">
    <property type="match status" value="1"/>
</dbReference>
<dbReference type="Proteomes" id="UP000663832">
    <property type="component" value="Unassembled WGS sequence"/>
</dbReference>
<keyword evidence="1" id="KW-0677">Repeat</keyword>
<keyword evidence="6" id="KW-1185">Reference proteome</keyword>
<reference evidence="5" key="1">
    <citation type="submission" date="2021-02" db="EMBL/GenBank/DDBJ databases">
        <authorList>
            <person name="Nowell W R."/>
        </authorList>
    </citation>
    <scope>NUCLEOTIDE SEQUENCE</scope>
</reference>
<organism evidence="5 6">
    <name type="scientific">Adineta steineri</name>
    <dbReference type="NCBI Taxonomy" id="433720"/>
    <lineage>
        <taxon>Eukaryota</taxon>
        <taxon>Metazoa</taxon>
        <taxon>Spiralia</taxon>
        <taxon>Gnathifera</taxon>
        <taxon>Rotifera</taxon>
        <taxon>Eurotatoria</taxon>
        <taxon>Bdelloidea</taxon>
        <taxon>Adinetida</taxon>
        <taxon>Adinetidae</taxon>
        <taxon>Adineta</taxon>
    </lineage>
</organism>
<dbReference type="Gene3D" id="3.30.1370.10">
    <property type="entry name" value="K Homology domain, type 1"/>
    <property type="match status" value="1"/>
</dbReference>
<proteinExistence type="predicted"/>
<dbReference type="EMBL" id="CAJNOM010000085">
    <property type="protein sequence ID" value="CAF1013628.1"/>
    <property type="molecule type" value="Genomic_DNA"/>
</dbReference>
<dbReference type="SUPFAM" id="SSF54791">
    <property type="entry name" value="Eukaryotic type KH-domain (KH-domain type I)"/>
    <property type="match status" value="2"/>
</dbReference>
<evidence type="ECO:0000256" key="2">
    <source>
        <dbReference type="PROSITE-ProRule" id="PRU00117"/>
    </source>
</evidence>
<protein>
    <recommendedName>
        <fullName evidence="4">K Homology domain-containing protein</fullName>
    </recommendedName>
</protein>
<keyword evidence="2" id="KW-0694">RNA-binding</keyword>
<dbReference type="InterPro" id="IPR004087">
    <property type="entry name" value="KH_dom"/>
</dbReference>
<feature type="compositionally biased region" description="Basic and acidic residues" evidence="3">
    <location>
        <begin position="336"/>
        <end position="361"/>
    </location>
</feature>
<feature type="compositionally biased region" description="Basic and acidic residues" evidence="3">
    <location>
        <begin position="17"/>
        <end position="26"/>
    </location>
</feature>
<dbReference type="InterPro" id="IPR036612">
    <property type="entry name" value="KH_dom_type_1_sf"/>
</dbReference>
<feature type="region of interest" description="Disordered" evidence="3">
    <location>
        <begin position="1"/>
        <end position="33"/>
    </location>
</feature>
<comment type="caution">
    <text evidence="5">The sequence shown here is derived from an EMBL/GenBank/DDBJ whole genome shotgun (WGS) entry which is preliminary data.</text>
</comment>
<dbReference type="GO" id="GO:0003723">
    <property type="term" value="F:RNA binding"/>
    <property type="evidence" value="ECO:0007669"/>
    <property type="project" value="UniProtKB-UniRule"/>
</dbReference>
<feature type="domain" description="K Homology" evidence="4">
    <location>
        <begin position="37"/>
        <end position="110"/>
    </location>
</feature>
<dbReference type="CDD" id="cd22435">
    <property type="entry name" value="KH-I_NOVA_rpt1"/>
    <property type="match status" value="1"/>
</dbReference>
<name>A0A814HQX5_9BILA</name>
<gene>
    <name evidence="5" type="ORF">QVE165_LOCUS15607</name>
</gene>
<dbReference type="InterPro" id="IPR004088">
    <property type="entry name" value="KH_dom_type_1"/>
</dbReference>
<dbReference type="InterPro" id="IPR047275">
    <property type="entry name" value="KH-I_NOVA_rpt1"/>
</dbReference>
<dbReference type="PANTHER" id="PTHR10288">
    <property type="entry name" value="KH DOMAIN CONTAINING RNA BINDING PROTEIN"/>
    <property type="match status" value="1"/>
</dbReference>
<accession>A0A814HQX5</accession>
<evidence type="ECO:0000313" key="6">
    <source>
        <dbReference type="Proteomes" id="UP000663832"/>
    </source>
</evidence>
<dbReference type="AlphaFoldDB" id="A0A814HQX5"/>
<evidence type="ECO:0000256" key="1">
    <source>
        <dbReference type="ARBA" id="ARBA00022737"/>
    </source>
</evidence>
<evidence type="ECO:0000259" key="4">
    <source>
        <dbReference type="SMART" id="SM00322"/>
    </source>
</evidence>
<evidence type="ECO:0000313" key="5">
    <source>
        <dbReference type="EMBL" id="CAF1013628.1"/>
    </source>
</evidence>
<dbReference type="OrthoDB" id="441329at2759"/>
<feature type="domain" description="K Homology" evidence="4">
    <location>
        <begin position="119"/>
        <end position="188"/>
    </location>
</feature>
<evidence type="ECO:0000256" key="3">
    <source>
        <dbReference type="SAM" id="MobiDB-lite"/>
    </source>
</evidence>
<sequence>MSSSSSSSRNHQNYHQNRQDYEDKESSNAQTNGSNENIVHIKFLLPGTTTGSVIGKGGERIASLQRETNTKMKMSKAGDYFPGTQERVCLVIGTIENVSSVYEFLSEKIKESFPGDVLRSRQIKLLIPNVTAGVIIGKGGSTIENIKHDTTASLTITPKSDMSERVMTITGDDAIRVKALDVVLQKIIEDPHHDSITSVNYSNEKNSSINLYNHSSTINDIPSFNDHGSNGKNNGLMSMNSSSYMSLQLSGLQRLSQLIINAGGTNHITVDSLMNSLTSLGFIDPHIREIVQAIGALINYGLISVDNPSRTNIYSPPLQNHHSILSTNYNNYSLSQRDRQDNYSRNSTDMDYKRFKSDQQRTTKSKR</sequence>
<feature type="region of interest" description="Disordered" evidence="3">
    <location>
        <begin position="336"/>
        <end position="367"/>
    </location>
</feature>
<dbReference type="SMART" id="SM00322">
    <property type="entry name" value="KH"/>
    <property type="match status" value="2"/>
</dbReference>
<dbReference type="Pfam" id="PF00013">
    <property type="entry name" value="KH_1"/>
    <property type="match status" value="2"/>
</dbReference>